<dbReference type="Gene3D" id="1.10.10.10">
    <property type="entry name" value="Winged helix-like DNA-binding domain superfamily/Winged helix DNA-binding domain"/>
    <property type="match status" value="1"/>
</dbReference>
<evidence type="ECO:0000313" key="2">
    <source>
        <dbReference type="EMBL" id="GGD30390.1"/>
    </source>
</evidence>
<sequence>MTTRVSEHVRVVLAPNPGPMSLEGTNTYLLGADDRLVVVDPGPDMLEHVDAVAGAGRVELILITHHHADHTEASAALHARTGAPVRAADAAFCHGGEPLVDGEIVEAGGAAIRVLATPGHTADSVSFVVDGEDVVLTGDTVLGRGTTVLIHGDGSLADYLDSLDRLSALGSVRGLPGHGSVLPDLAATCAGLRAHRLERLEQVRAAAAKLGSSASVASVTDAVYGHTDPAVRFAAEESVATQLEYLRVHG</sequence>
<dbReference type="EMBL" id="BMHO01000001">
    <property type="protein sequence ID" value="GGD30390.1"/>
    <property type="molecule type" value="Genomic_DNA"/>
</dbReference>
<organism evidence="2 3">
    <name type="scientific">Microbacterium faecale</name>
    <dbReference type="NCBI Taxonomy" id="1804630"/>
    <lineage>
        <taxon>Bacteria</taxon>
        <taxon>Bacillati</taxon>
        <taxon>Actinomycetota</taxon>
        <taxon>Actinomycetes</taxon>
        <taxon>Micrococcales</taxon>
        <taxon>Microbacteriaceae</taxon>
        <taxon>Microbacterium</taxon>
    </lineage>
</organism>
<name>A0A917DEI5_9MICO</name>
<proteinExistence type="predicted"/>
<evidence type="ECO:0000259" key="1">
    <source>
        <dbReference type="SMART" id="SM00849"/>
    </source>
</evidence>
<dbReference type="RefSeq" id="WP_188711034.1">
    <property type="nucleotide sequence ID" value="NZ_BMHO01000001.1"/>
</dbReference>
<dbReference type="InterPro" id="IPR001279">
    <property type="entry name" value="Metallo-B-lactamas"/>
</dbReference>
<dbReference type="InterPro" id="IPR050662">
    <property type="entry name" value="Sec-metab_biosynth-thioest"/>
</dbReference>
<dbReference type="SUPFAM" id="SSF56281">
    <property type="entry name" value="Metallo-hydrolase/oxidoreductase"/>
    <property type="match status" value="1"/>
</dbReference>
<evidence type="ECO:0000313" key="3">
    <source>
        <dbReference type="Proteomes" id="UP000633205"/>
    </source>
</evidence>
<reference evidence="2" key="2">
    <citation type="submission" date="2020-09" db="EMBL/GenBank/DDBJ databases">
        <authorList>
            <person name="Sun Q."/>
            <person name="Zhou Y."/>
        </authorList>
    </citation>
    <scope>NUCLEOTIDE SEQUENCE</scope>
    <source>
        <strain evidence="2">CGMCC 1.15152</strain>
    </source>
</reference>
<dbReference type="AlphaFoldDB" id="A0A917DEI5"/>
<dbReference type="Pfam" id="PF00753">
    <property type="entry name" value="Lactamase_B"/>
    <property type="match status" value="1"/>
</dbReference>
<dbReference type="Gene3D" id="3.60.15.10">
    <property type="entry name" value="Ribonuclease Z/Hydroxyacylglutathione hydrolase-like"/>
    <property type="match status" value="1"/>
</dbReference>
<reference evidence="2" key="1">
    <citation type="journal article" date="2014" name="Int. J. Syst. Evol. Microbiol.">
        <title>Complete genome sequence of Corynebacterium casei LMG S-19264T (=DSM 44701T), isolated from a smear-ripened cheese.</title>
        <authorList>
            <consortium name="US DOE Joint Genome Institute (JGI-PGF)"/>
            <person name="Walter F."/>
            <person name="Albersmeier A."/>
            <person name="Kalinowski J."/>
            <person name="Ruckert C."/>
        </authorList>
    </citation>
    <scope>NUCLEOTIDE SEQUENCE</scope>
    <source>
        <strain evidence="2">CGMCC 1.15152</strain>
    </source>
</reference>
<dbReference type="InterPro" id="IPR036866">
    <property type="entry name" value="RibonucZ/Hydroxyglut_hydro"/>
</dbReference>
<comment type="caution">
    <text evidence="2">The sequence shown here is derived from an EMBL/GenBank/DDBJ whole genome shotgun (WGS) entry which is preliminary data.</text>
</comment>
<dbReference type="CDD" id="cd16278">
    <property type="entry name" value="metallo-hydrolase-like_MBL-fold"/>
    <property type="match status" value="1"/>
</dbReference>
<dbReference type="InterPro" id="IPR036388">
    <property type="entry name" value="WH-like_DNA-bd_sf"/>
</dbReference>
<dbReference type="SMART" id="SM00849">
    <property type="entry name" value="Lactamase_B"/>
    <property type="match status" value="1"/>
</dbReference>
<accession>A0A917DEI5</accession>
<dbReference type="PANTHER" id="PTHR23131:SF0">
    <property type="entry name" value="ENDORIBONUCLEASE LACTB2"/>
    <property type="match status" value="1"/>
</dbReference>
<keyword evidence="3" id="KW-1185">Reference proteome</keyword>
<dbReference type="PANTHER" id="PTHR23131">
    <property type="entry name" value="ENDORIBONUCLEASE LACTB2"/>
    <property type="match status" value="1"/>
</dbReference>
<protein>
    <submittedName>
        <fullName evidence="2">MBL fold metallo-hydrolase</fullName>
    </submittedName>
</protein>
<dbReference type="Proteomes" id="UP000633205">
    <property type="component" value="Unassembled WGS sequence"/>
</dbReference>
<gene>
    <name evidence="2" type="ORF">GCM10010915_08360</name>
</gene>
<feature type="domain" description="Metallo-beta-lactamase" evidence="1">
    <location>
        <begin position="24"/>
        <end position="178"/>
    </location>
</feature>